<comment type="caution">
    <text evidence="1">The sequence shown here is derived from an EMBL/GenBank/DDBJ whole genome shotgun (WGS) entry which is preliminary data.</text>
</comment>
<accession>A0ABX1TJ38</accession>
<gene>
    <name evidence="1" type="ORF">E4P82_00970</name>
</gene>
<name>A0ABX1TJ38_9GAMM</name>
<evidence type="ECO:0000313" key="1">
    <source>
        <dbReference type="EMBL" id="NMQ17895.1"/>
    </source>
</evidence>
<proteinExistence type="predicted"/>
<dbReference type="EMBL" id="SPMZ01000004">
    <property type="protein sequence ID" value="NMQ17895.1"/>
    <property type="molecule type" value="Genomic_DNA"/>
</dbReference>
<dbReference type="RefSeq" id="WP_169247154.1">
    <property type="nucleotide sequence ID" value="NZ_SPMZ01000004.1"/>
</dbReference>
<reference evidence="1 2" key="1">
    <citation type="submission" date="2019-03" db="EMBL/GenBank/DDBJ databases">
        <title>Metabolic reconstructions from genomes of highly enriched 'Candidatus Accumulibacter' and 'Candidatus Competibacter' bioreactor populations.</title>
        <authorList>
            <person name="Annavajhala M.K."/>
            <person name="Welles L."/>
            <person name="Abbas B."/>
            <person name="Sorokin D."/>
            <person name="Park H."/>
            <person name="Van Loosdrecht M."/>
            <person name="Chandran K."/>
        </authorList>
    </citation>
    <scope>NUCLEOTIDE SEQUENCE [LARGE SCALE GENOMIC DNA]</scope>
    <source>
        <strain evidence="1 2">SBR_G</strain>
    </source>
</reference>
<sequence>MNQQLSGKWESFINQINVHCINYLSFIADILHNKLNAKTVQLEKINDLISKITTLIAEI</sequence>
<organism evidence="1 2">
    <name type="scientific">Candidatus Competibacter phosphatis</name>
    <dbReference type="NCBI Taxonomy" id="221280"/>
    <lineage>
        <taxon>Bacteria</taxon>
        <taxon>Pseudomonadati</taxon>
        <taxon>Pseudomonadota</taxon>
        <taxon>Gammaproteobacteria</taxon>
        <taxon>Candidatus Competibacteraceae</taxon>
        <taxon>Candidatus Competibacter</taxon>
    </lineage>
</organism>
<keyword evidence="2" id="KW-1185">Reference proteome</keyword>
<protein>
    <submittedName>
        <fullName evidence="1">Uncharacterized protein</fullName>
    </submittedName>
</protein>
<evidence type="ECO:0000313" key="2">
    <source>
        <dbReference type="Proteomes" id="UP000760480"/>
    </source>
</evidence>
<dbReference type="Proteomes" id="UP000760480">
    <property type="component" value="Unassembled WGS sequence"/>
</dbReference>